<dbReference type="InterPro" id="IPR006660">
    <property type="entry name" value="Arsenate_reductase-like"/>
</dbReference>
<accession>A0ABZ0IKQ4</accession>
<dbReference type="InterPro" id="IPR036249">
    <property type="entry name" value="Thioredoxin-like_sf"/>
</dbReference>
<dbReference type="PANTHER" id="PTHR30041">
    <property type="entry name" value="ARSENATE REDUCTASE"/>
    <property type="match status" value="1"/>
</dbReference>
<name>A0ABZ0IKQ4_9BACT</name>
<proteinExistence type="inferred from homology"/>
<evidence type="ECO:0000256" key="1">
    <source>
        <dbReference type="ARBA" id="ARBA00007198"/>
    </source>
</evidence>
<protein>
    <submittedName>
        <fullName evidence="4">Arsenate reductase (Glutaredoxin)</fullName>
        <ecNumber evidence="4">1.20.4.1</ecNumber>
    </submittedName>
</protein>
<comment type="similarity">
    <text evidence="1 3">Belongs to the ArsC family.</text>
</comment>
<dbReference type="Gene3D" id="3.40.30.10">
    <property type="entry name" value="Glutaredoxin"/>
    <property type="match status" value="1"/>
</dbReference>
<dbReference type="SUPFAM" id="SSF52833">
    <property type="entry name" value="Thioredoxin-like"/>
    <property type="match status" value="1"/>
</dbReference>
<dbReference type="NCBIfam" id="TIGR00014">
    <property type="entry name" value="arsC"/>
    <property type="match status" value="1"/>
</dbReference>
<evidence type="ECO:0000313" key="5">
    <source>
        <dbReference type="Proteomes" id="UP001302349"/>
    </source>
</evidence>
<dbReference type="RefSeq" id="WP_317487555.1">
    <property type="nucleotide sequence ID" value="NZ_CP136051.1"/>
</dbReference>
<evidence type="ECO:0000313" key="4">
    <source>
        <dbReference type="EMBL" id="WOK04754.1"/>
    </source>
</evidence>
<reference evidence="4 5" key="1">
    <citation type="journal article" date="2023" name="Microbiol. Resour. Announc.">
        <title>Complete Genome Sequence of Imperialibacter roseus strain P4T.</title>
        <authorList>
            <person name="Tizabi D.R."/>
            <person name="Bachvaroff T."/>
            <person name="Hill R.T."/>
        </authorList>
    </citation>
    <scope>NUCLEOTIDE SEQUENCE [LARGE SCALE GENOMIC DNA]</scope>
    <source>
        <strain evidence="4 5">P4T</strain>
    </source>
</reference>
<keyword evidence="5" id="KW-1185">Reference proteome</keyword>
<evidence type="ECO:0000256" key="2">
    <source>
        <dbReference type="ARBA" id="ARBA00023002"/>
    </source>
</evidence>
<dbReference type="PANTHER" id="PTHR30041:SF4">
    <property type="entry name" value="ARSENATE REDUCTASE"/>
    <property type="match status" value="1"/>
</dbReference>
<evidence type="ECO:0000256" key="3">
    <source>
        <dbReference type="PROSITE-ProRule" id="PRU01282"/>
    </source>
</evidence>
<gene>
    <name evidence="4" type="primary">arsC</name>
    <name evidence="4" type="ORF">RT717_16860</name>
</gene>
<dbReference type="EC" id="1.20.4.1" evidence="4"/>
<dbReference type="PROSITE" id="PS51353">
    <property type="entry name" value="ARSC"/>
    <property type="match status" value="1"/>
</dbReference>
<dbReference type="InterPro" id="IPR006659">
    <property type="entry name" value="Arsenate_reductase"/>
</dbReference>
<dbReference type="EMBL" id="CP136051">
    <property type="protein sequence ID" value="WOK04754.1"/>
    <property type="molecule type" value="Genomic_DNA"/>
</dbReference>
<dbReference type="Pfam" id="PF03960">
    <property type="entry name" value="ArsC"/>
    <property type="match status" value="1"/>
</dbReference>
<keyword evidence="2 4" id="KW-0560">Oxidoreductase</keyword>
<dbReference type="GO" id="GO:0008794">
    <property type="term" value="F:arsenate reductase (glutaredoxin) activity"/>
    <property type="evidence" value="ECO:0007669"/>
    <property type="project" value="UniProtKB-EC"/>
</dbReference>
<dbReference type="Proteomes" id="UP001302349">
    <property type="component" value="Chromosome"/>
</dbReference>
<sequence>MYTIYHNPRCGASREALKILHERGGEVRIVEYLQNCPTKVELRGLIEKLGIKAEDLVRKKEPVFKEKYEGKTLTSAQWITAMVNDPILIERPIIVRDGVAVIGRGEEEMEKILN</sequence>
<dbReference type="CDD" id="cd03034">
    <property type="entry name" value="ArsC_ArsC"/>
    <property type="match status" value="1"/>
</dbReference>
<organism evidence="4 5">
    <name type="scientific">Imperialibacter roseus</name>
    <dbReference type="NCBI Taxonomy" id="1324217"/>
    <lineage>
        <taxon>Bacteria</taxon>
        <taxon>Pseudomonadati</taxon>
        <taxon>Bacteroidota</taxon>
        <taxon>Cytophagia</taxon>
        <taxon>Cytophagales</taxon>
        <taxon>Flammeovirgaceae</taxon>
        <taxon>Imperialibacter</taxon>
    </lineage>
</organism>